<accession>A0A1F7V9Y3</accession>
<dbReference type="Gene3D" id="6.20.120.50">
    <property type="match status" value="1"/>
</dbReference>
<dbReference type="Pfam" id="PF11213">
    <property type="entry name" value="DUF3006"/>
    <property type="match status" value="1"/>
</dbReference>
<gene>
    <name evidence="1" type="ORF">A3I40_02235</name>
</gene>
<reference evidence="1 2" key="1">
    <citation type="journal article" date="2016" name="Nat. Commun.">
        <title>Thousands of microbial genomes shed light on interconnected biogeochemical processes in an aquifer system.</title>
        <authorList>
            <person name="Anantharaman K."/>
            <person name="Brown C.T."/>
            <person name="Hug L.A."/>
            <person name="Sharon I."/>
            <person name="Castelle C.J."/>
            <person name="Probst A.J."/>
            <person name="Thomas B.C."/>
            <person name="Singh A."/>
            <person name="Wilkins M.J."/>
            <person name="Karaoz U."/>
            <person name="Brodie E.L."/>
            <person name="Williams K.H."/>
            <person name="Hubbard S.S."/>
            <person name="Banfield J.F."/>
        </authorList>
    </citation>
    <scope>NUCLEOTIDE SEQUENCE [LARGE SCALE GENOMIC DNA]</scope>
</reference>
<evidence type="ECO:0000313" key="2">
    <source>
        <dbReference type="Proteomes" id="UP000178723"/>
    </source>
</evidence>
<evidence type="ECO:0000313" key="1">
    <source>
        <dbReference type="EMBL" id="OGL87271.1"/>
    </source>
</evidence>
<organism evidence="1 2">
    <name type="scientific">Candidatus Uhrbacteria bacterium RIFCSPLOWO2_02_FULL_48_12</name>
    <dbReference type="NCBI Taxonomy" id="1802407"/>
    <lineage>
        <taxon>Bacteria</taxon>
        <taxon>Candidatus Uhriibacteriota</taxon>
    </lineage>
</organism>
<sequence length="82" mass="9173">MNEERKNILEATVDRWEGDFAVLRTADGQELIWPGDRLPAGVAEGEVVHLVLLTDQGATDERRHLAKNILNEIFDTSTSAEK</sequence>
<name>A0A1F7V9Y3_9BACT</name>
<protein>
    <recommendedName>
        <fullName evidence="3">DUF3006 domain-containing protein</fullName>
    </recommendedName>
</protein>
<dbReference type="AlphaFoldDB" id="A0A1F7V9Y3"/>
<comment type="caution">
    <text evidence="1">The sequence shown here is derived from an EMBL/GenBank/DDBJ whole genome shotgun (WGS) entry which is preliminary data.</text>
</comment>
<dbReference type="STRING" id="1802407.A3I40_02235"/>
<dbReference type="InterPro" id="IPR021377">
    <property type="entry name" value="DUF3006"/>
</dbReference>
<proteinExistence type="predicted"/>
<dbReference type="Proteomes" id="UP000178723">
    <property type="component" value="Unassembled WGS sequence"/>
</dbReference>
<dbReference type="EMBL" id="MGEP01000024">
    <property type="protein sequence ID" value="OGL87271.1"/>
    <property type="molecule type" value="Genomic_DNA"/>
</dbReference>
<evidence type="ECO:0008006" key="3">
    <source>
        <dbReference type="Google" id="ProtNLM"/>
    </source>
</evidence>